<evidence type="ECO:0000259" key="4">
    <source>
        <dbReference type="Pfam" id="PF05368"/>
    </source>
</evidence>
<keyword evidence="2" id="KW-0521">NADP</keyword>
<dbReference type="PANTHER" id="PTHR42748">
    <property type="entry name" value="NITROGEN METABOLITE REPRESSION PROTEIN NMRA FAMILY MEMBER"/>
    <property type="match status" value="1"/>
</dbReference>
<dbReference type="SUPFAM" id="SSF51735">
    <property type="entry name" value="NAD(P)-binding Rossmann-fold domains"/>
    <property type="match status" value="1"/>
</dbReference>
<dbReference type="Proteomes" id="UP001152795">
    <property type="component" value="Unassembled WGS sequence"/>
</dbReference>
<dbReference type="AlphaFoldDB" id="A0A6S7KKB3"/>
<dbReference type="PANTHER" id="PTHR42748:SF18">
    <property type="entry name" value="NMRA-LIKE DOMAIN-CONTAINING PROTEIN"/>
    <property type="match status" value="1"/>
</dbReference>
<dbReference type="OrthoDB" id="300709at2759"/>
<evidence type="ECO:0000313" key="6">
    <source>
        <dbReference type="Proteomes" id="UP001152795"/>
    </source>
</evidence>
<evidence type="ECO:0000313" key="5">
    <source>
        <dbReference type="EMBL" id="CAB4020898.1"/>
    </source>
</evidence>
<dbReference type="EMBL" id="CACRXK020011176">
    <property type="protein sequence ID" value="CAB4020898.1"/>
    <property type="molecule type" value="Genomic_DNA"/>
</dbReference>
<protein>
    <recommendedName>
        <fullName evidence="3">NmrA-like family domain-containing protein 1</fullName>
    </recommendedName>
</protein>
<organism evidence="5 6">
    <name type="scientific">Paramuricea clavata</name>
    <name type="common">Red gorgonian</name>
    <name type="synonym">Violescent sea-whip</name>
    <dbReference type="NCBI Taxonomy" id="317549"/>
    <lineage>
        <taxon>Eukaryota</taxon>
        <taxon>Metazoa</taxon>
        <taxon>Cnidaria</taxon>
        <taxon>Anthozoa</taxon>
        <taxon>Octocorallia</taxon>
        <taxon>Malacalcyonacea</taxon>
        <taxon>Plexauridae</taxon>
        <taxon>Paramuricea</taxon>
    </lineage>
</organism>
<dbReference type="Gene3D" id="3.40.50.720">
    <property type="entry name" value="NAD(P)-binding Rossmann-like Domain"/>
    <property type="match status" value="1"/>
</dbReference>
<dbReference type="InterPro" id="IPR036291">
    <property type="entry name" value="NAD(P)-bd_dom_sf"/>
</dbReference>
<evidence type="ECO:0000256" key="2">
    <source>
        <dbReference type="ARBA" id="ARBA00022857"/>
    </source>
</evidence>
<reference evidence="5" key="1">
    <citation type="submission" date="2020-04" db="EMBL/GenBank/DDBJ databases">
        <authorList>
            <person name="Alioto T."/>
            <person name="Alioto T."/>
            <person name="Gomez Garrido J."/>
        </authorList>
    </citation>
    <scope>NUCLEOTIDE SEQUENCE</scope>
    <source>
        <strain evidence="5">A484AB</strain>
    </source>
</reference>
<comment type="caution">
    <text evidence="5">The sequence shown here is derived from an EMBL/GenBank/DDBJ whole genome shotgun (WGS) entry which is preliminary data.</text>
</comment>
<keyword evidence="6" id="KW-1185">Reference proteome</keyword>
<feature type="domain" description="NmrA-like" evidence="4">
    <location>
        <begin position="20"/>
        <end position="275"/>
    </location>
</feature>
<accession>A0A6S7KKB3</accession>
<name>A0A6S7KKB3_PARCT</name>
<dbReference type="Pfam" id="PF05368">
    <property type="entry name" value="NmrA"/>
    <property type="match status" value="1"/>
</dbReference>
<proteinExistence type="inferred from homology"/>
<gene>
    <name evidence="5" type="ORF">PACLA_8A027863</name>
</gene>
<comment type="similarity">
    <text evidence="1">Belongs to the NmrA-type oxidoreductase family.</text>
</comment>
<dbReference type="Gene3D" id="3.90.25.10">
    <property type="entry name" value="UDP-galactose 4-epimerase, domain 1"/>
    <property type="match status" value="1"/>
</dbReference>
<dbReference type="InterPro" id="IPR051164">
    <property type="entry name" value="NmrA-like_oxidored"/>
</dbReference>
<sequence length="310" mass="34160">MSYVFSARHMPRAGSSLPKPVVFVIGSSGNVGQATINALSIKYGRKLDIRAGVRKPESLTAFKHLTGVTVVKADMGQYEELKELFKGVKSLLIVTPGTENRVDLALKTAEAANDAGVEYIVVISGTDAEKQDTVFGKQLYEVEQAVLGLDVACTILRLPWFMENYFNFKDSIKKDLIFHAPADASKEFQVVCMDDAGSAAAAILASPEKHAGKIYSLVSDRNTFEQVSEAFTRALSREITYMRVSYDETKQSLLEAGLPEWMIEGFLQFYTTVDSGTAQALGGDEHFKQITGKNPTKLLTWMNRFANAFK</sequence>
<dbReference type="InterPro" id="IPR008030">
    <property type="entry name" value="NmrA-like"/>
</dbReference>
<evidence type="ECO:0000256" key="1">
    <source>
        <dbReference type="ARBA" id="ARBA00006328"/>
    </source>
</evidence>
<evidence type="ECO:0000256" key="3">
    <source>
        <dbReference type="ARBA" id="ARBA00040296"/>
    </source>
</evidence>